<organism evidence="1 2">
    <name type="scientific">Muricoccus vinaceus</name>
    <dbReference type="NCBI Taxonomy" id="424704"/>
    <lineage>
        <taxon>Bacteria</taxon>
        <taxon>Pseudomonadati</taxon>
        <taxon>Pseudomonadota</taxon>
        <taxon>Alphaproteobacteria</taxon>
        <taxon>Acetobacterales</taxon>
        <taxon>Roseomonadaceae</taxon>
        <taxon>Muricoccus</taxon>
    </lineage>
</organism>
<sequence>MVVLIGEWPVEAVKEYDGGLLLKTLQTVAISPQNAMKAVAKYKKAAQKVNPQLSGAEIEKIVARKIIHRYARYASMSGGVTALPGVMPGVGTLVGMLGGGATDLTICMKLQVDMTMMLAANYGWDLDDQDALHMTLLIAVMGGLEKLGVGGGAPLASKAGVKMLNMYLKGAALQTVKQFLKKFGVNFTRKAAEKAIPGGVGVALSAGMNYGMTKYVGHQAVRCFTIERVLRSNPDIHESDLPPGLDDEP</sequence>
<evidence type="ECO:0000313" key="1">
    <source>
        <dbReference type="EMBL" id="MFC0386812.1"/>
    </source>
</evidence>
<gene>
    <name evidence="1" type="ORF">ACFFIC_14840</name>
</gene>
<reference evidence="1 2" key="1">
    <citation type="submission" date="2024-09" db="EMBL/GenBank/DDBJ databases">
        <authorList>
            <person name="Sun Q."/>
            <person name="Mori K."/>
        </authorList>
    </citation>
    <scope>NUCLEOTIDE SEQUENCE [LARGE SCALE GENOMIC DNA]</scope>
    <source>
        <strain evidence="1 2">CCM 7468</strain>
    </source>
</reference>
<accession>A0ABV6IU23</accession>
<dbReference type="RefSeq" id="WP_377051648.1">
    <property type="nucleotide sequence ID" value="NZ_JBHLVZ010000041.1"/>
</dbReference>
<protein>
    <recommendedName>
        <fullName evidence="3">EcsC protein family protein</fullName>
    </recommendedName>
</protein>
<comment type="caution">
    <text evidence="1">The sequence shown here is derived from an EMBL/GenBank/DDBJ whole genome shotgun (WGS) entry which is preliminary data.</text>
</comment>
<dbReference type="EMBL" id="JBHLVZ010000041">
    <property type="protein sequence ID" value="MFC0386812.1"/>
    <property type="molecule type" value="Genomic_DNA"/>
</dbReference>
<dbReference type="Proteomes" id="UP001589789">
    <property type="component" value="Unassembled WGS sequence"/>
</dbReference>
<evidence type="ECO:0000313" key="2">
    <source>
        <dbReference type="Proteomes" id="UP001589789"/>
    </source>
</evidence>
<name>A0ABV6IU23_9PROT</name>
<proteinExistence type="predicted"/>
<evidence type="ECO:0008006" key="3">
    <source>
        <dbReference type="Google" id="ProtNLM"/>
    </source>
</evidence>
<keyword evidence="2" id="KW-1185">Reference proteome</keyword>